<protein>
    <submittedName>
        <fullName evidence="1">Uncharacterized protein</fullName>
    </submittedName>
</protein>
<dbReference type="AlphaFoldDB" id="A0A5C6RN59"/>
<comment type="caution">
    <text evidence="1">The sequence shown here is derived from an EMBL/GenBank/DDBJ whole genome shotgun (WGS) entry which is preliminary data.</text>
</comment>
<accession>A0A5C6RN59</accession>
<evidence type="ECO:0000313" key="2">
    <source>
        <dbReference type="Proteomes" id="UP000321580"/>
    </source>
</evidence>
<sequence length="166" mass="17703">MLKSGAKPYLLMLGLSLALGCQPGTSAEQEKAIEAVSQEWDGQTLQVTTQVADILELQKRAAKAAAALDSLSTQEAKELAAALGGQKARLDSLSEASFAFVNQWQEGAEQLYAIKSDAEEGKTAKPVAPLQELLQEAKAKSKAWAPVLQTARQAIADAESYLDSER</sequence>
<proteinExistence type="predicted"/>
<gene>
    <name evidence="1" type="ORF">FRY97_09410</name>
</gene>
<keyword evidence="2" id="KW-1185">Reference proteome</keyword>
<dbReference type="EMBL" id="VOOR01000016">
    <property type="protein sequence ID" value="TXB63379.1"/>
    <property type="molecule type" value="Genomic_DNA"/>
</dbReference>
<dbReference type="OrthoDB" id="9932072at2"/>
<name>A0A5C6RN59_9BACT</name>
<evidence type="ECO:0000313" key="1">
    <source>
        <dbReference type="EMBL" id="TXB63379.1"/>
    </source>
</evidence>
<dbReference type="PROSITE" id="PS51257">
    <property type="entry name" value="PROKAR_LIPOPROTEIN"/>
    <property type="match status" value="1"/>
</dbReference>
<dbReference type="Proteomes" id="UP000321580">
    <property type="component" value="Unassembled WGS sequence"/>
</dbReference>
<organism evidence="1 2">
    <name type="scientific">Phaeodactylibacter luteus</name>
    <dbReference type="NCBI Taxonomy" id="1564516"/>
    <lineage>
        <taxon>Bacteria</taxon>
        <taxon>Pseudomonadati</taxon>
        <taxon>Bacteroidota</taxon>
        <taxon>Saprospiria</taxon>
        <taxon>Saprospirales</taxon>
        <taxon>Haliscomenobacteraceae</taxon>
        <taxon>Phaeodactylibacter</taxon>
    </lineage>
</organism>
<reference evidence="1 2" key="1">
    <citation type="submission" date="2019-08" db="EMBL/GenBank/DDBJ databases">
        <title>Genome of Phaeodactylibacter luteus.</title>
        <authorList>
            <person name="Bowman J.P."/>
        </authorList>
    </citation>
    <scope>NUCLEOTIDE SEQUENCE [LARGE SCALE GENOMIC DNA]</scope>
    <source>
        <strain evidence="1 2">KCTC 42180</strain>
    </source>
</reference>
<dbReference type="RefSeq" id="WP_147167197.1">
    <property type="nucleotide sequence ID" value="NZ_VOOR01000016.1"/>
</dbReference>